<dbReference type="Pfam" id="PF24393">
    <property type="entry name" value="Pepco"/>
    <property type="match status" value="1"/>
</dbReference>
<feature type="domain" description="Pepco" evidence="1">
    <location>
        <begin position="43"/>
        <end position="118"/>
    </location>
</feature>
<evidence type="ECO:0000259" key="1">
    <source>
        <dbReference type="Pfam" id="PF24393"/>
    </source>
</evidence>
<gene>
    <name evidence="2" type="ORF">ACFQFF_27685</name>
</gene>
<dbReference type="InterPro" id="IPR056947">
    <property type="entry name" value="Pepco_dom"/>
</dbReference>
<sequence length="120" mass="12448">MFETAKVTGTEPEAMVDGVDVLVSLDDTDQPPGSGDMGIFGRRGEDASVRRIPAAVLRENLQRTVDALQQVMGDLTVPEGGMRLQQAQVSFEITATGGIAVVGTSAQVGAKGAITLTFGV</sequence>
<protein>
    <recommendedName>
        <fullName evidence="1">Pepco domain-containing protein</fullName>
    </recommendedName>
</protein>
<keyword evidence="3" id="KW-1185">Reference proteome</keyword>
<dbReference type="Proteomes" id="UP001596321">
    <property type="component" value="Unassembled WGS sequence"/>
</dbReference>
<reference evidence="3" key="1">
    <citation type="journal article" date="2019" name="Int. J. Syst. Evol. Microbiol.">
        <title>The Global Catalogue of Microorganisms (GCM) 10K type strain sequencing project: providing services to taxonomists for standard genome sequencing and annotation.</title>
        <authorList>
            <consortium name="The Broad Institute Genomics Platform"/>
            <consortium name="The Broad Institute Genome Sequencing Center for Infectious Disease"/>
            <person name="Wu L."/>
            <person name="Ma J."/>
        </authorList>
    </citation>
    <scope>NUCLEOTIDE SEQUENCE [LARGE SCALE GENOMIC DNA]</scope>
    <source>
        <strain evidence="3">JCM 4504</strain>
    </source>
</reference>
<accession>A0ABW1Y4D9</accession>
<name>A0ABW1Y4D9_STRPL</name>
<comment type="caution">
    <text evidence="2">The sequence shown here is derived from an EMBL/GenBank/DDBJ whole genome shotgun (WGS) entry which is preliminary data.</text>
</comment>
<evidence type="ECO:0000313" key="3">
    <source>
        <dbReference type="Proteomes" id="UP001596321"/>
    </source>
</evidence>
<evidence type="ECO:0000313" key="2">
    <source>
        <dbReference type="EMBL" id="MFC6505170.1"/>
    </source>
</evidence>
<dbReference type="EMBL" id="JBHSUW010000001">
    <property type="protein sequence ID" value="MFC6505170.1"/>
    <property type="molecule type" value="Genomic_DNA"/>
</dbReference>
<dbReference type="RefSeq" id="WP_062134162.1">
    <property type="nucleotide sequence ID" value="NZ_BMUJ01000003.1"/>
</dbReference>
<proteinExistence type="predicted"/>
<organism evidence="2 3">
    <name type="scientific">Streptomyces plicatus</name>
    <dbReference type="NCBI Taxonomy" id="1922"/>
    <lineage>
        <taxon>Bacteria</taxon>
        <taxon>Bacillati</taxon>
        <taxon>Actinomycetota</taxon>
        <taxon>Actinomycetes</taxon>
        <taxon>Kitasatosporales</taxon>
        <taxon>Streptomycetaceae</taxon>
        <taxon>Streptomyces</taxon>
        <taxon>Streptomyces rochei group</taxon>
    </lineage>
</organism>